<protein>
    <submittedName>
        <fullName evidence="2">Alpha/beta hydrolase</fullName>
    </submittedName>
</protein>
<dbReference type="Pfam" id="PF00561">
    <property type="entry name" value="Abhydrolase_1"/>
    <property type="match status" value="1"/>
</dbReference>
<comment type="caution">
    <text evidence="2">The sequence shown here is derived from an EMBL/GenBank/DDBJ whole genome shotgun (WGS) entry which is preliminary data.</text>
</comment>
<dbReference type="SUPFAM" id="SSF53474">
    <property type="entry name" value="alpha/beta-Hydrolases"/>
    <property type="match status" value="1"/>
</dbReference>
<dbReference type="AlphaFoldDB" id="A0A3S0Y1I8"/>
<dbReference type="InterPro" id="IPR029058">
    <property type="entry name" value="AB_hydrolase_fold"/>
</dbReference>
<dbReference type="EMBL" id="RJTH01000015">
    <property type="protein sequence ID" value="RUM20484.1"/>
    <property type="molecule type" value="Genomic_DNA"/>
</dbReference>
<dbReference type="GO" id="GO:0016787">
    <property type="term" value="F:hydrolase activity"/>
    <property type="evidence" value="ECO:0007669"/>
    <property type="project" value="UniProtKB-KW"/>
</dbReference>
<dbReference type="Proteomes" id="UP000278823">
    <property type="component" value="Unassembled WGS sequence"/>
</dbReference>
<sequence length="257" mass="28718">MNENIDVKPSRVIGEGSIKVIALHGWMGDHRLYAPTFPLWDRSKFTVAFMDCRGYGQRLDEKGQYTIEEVARDVRGLAKALGWQKYHVIGHSMTGMTVQRLTVDAADDVQSVLMVAALPASGAKITEERRKLLQDAINDPEVRKTLIDVNTGHTKQDEWLEELRDTSLAGTSERPLVAYMASWTGTDFSSEVLGNNTPVFVVIGANDPGSSREKTQQTVGTWYENVEVEVLTDAGHYPMYETPDAFVKLVSRHLSKF</sequence>
<feature type="domain" description="AB hydrolase-1" evidence="1">
    <location>
        <begin position="20"/>
        <end position="241"/>
    </location>
</feature>
<keyword evidence="2" id="KW-0378">Hydrolase</keyword>
<dbReference type="GO" id="GO:0016020">
    <property type="term" value="C:membrane"/>
    <property type="evidence" value="ECO:0007669"/>
    <property type="project" value="TreeGrafter"/>
</dbReference>
<accession>A0A3S0Y1I8</accession>
<keyword evidence="3" id="KW-1185">Reference proteome</keyword>
<evidence type="ECO:0000313" key="3">
    <source>
        <dbReference type="Proteomes" id="UP000278823"/>
    </source>
</evidence>
<evidence type="ECO:0000313" key="2">
    <source>
        <dbReference type="EMBL" id="RUM20484.1"/>
    </source>
</evidence>
<dbReference type="Gene3D" id="3.40.50.1820">
    <property type="entry name" value="alpha/beta hydrolase"/>
    <property type="match status" value="1"/>
</dbReference>
<dbReference type="InterPro" id="IPR000073">
    <property type="entry name" value="AB_hydrolase_1"/>
</dbReference>
<organism evidence="2 3">
    <name type="scientific">Rhizobium vallis</name>
    <dbReference type="NCBI Taxonomy" id="634290"/>
    <lineage>
        <taxon>Bacteria</taxon>
        <taxon>Pseudomonadati</taxon>
        <taxon>Pseudomonadota</taxon>
        <taxon>Alphaproteobacteria</taxon>
        <taxon>Hyphomicrobiales</taxon>
        <taxon>Rhizobiaceae</taxon>
        <taxon>Rhizobium/Agrobacterium group</taxon>
        <taxon>Rhizobium</taxon>
    </lineage>
</organism>
<evidence type="ECO:0000259" key="1">
    <source>
        <dbReference type="Pfam" id="PF00561"/>
    </source>
</evidence>
<dbReference type="OrthoDB" id="9804723at2"/>
<gene>
    <name evidence="2" type="ORF">EFQ99_29615</name>
</gene>
<reference evidence="3" key="1">
    <citation type="submission" date="2018-11" db="EMBL/GenBank/DDBJ databases">
        <title>Rhizobium chutanense sp. nov., isolated from root nodules of Phaseolus vulgaris in China.</title>
        <authorList>
            <person name="Huo Y."/>
        </authorList>
    </citation>
    <scope>NUCLEOTIDE SEQUENCE [LARGE SCALE GENOMIC DNA]</scope>
    <source>
        <strain evidence="3">CCBAU 65647</strain>
    </source>
</reference>
<dbReference type="PANTHER" id="PTHR43798:SF33">
    <property type="entry name" value="HYDROLASE, PUTATIVE (AFU_ORTHOLOGUE AFUA_2G14860)-RELATED"/>
    <property type="match status" value="1"/>
</dbReference>
<proteinExistence type="predicted"/>
<dbReference type="PANTHER" id="PTHR43798">
    <property type="entry name" value="MONOACYLGLYCEROL LIPASE"/>
    <property type="match status" value="1"/>
</dbReference>
<name>A0A3S0Y1I8_9HYPH</name>
<dbReference type="InterPro" id="IPR050266">
    <property type="entry name" value="AB_hydrolase_sf"/>
</dbReference>